<evidence type="ECO:0000313" key="2">
    <source>
        <dbReference type="Proteomes" id="UP001341281"/>
    </source>
</evidence>
<proteinExistence type="predicted"/>
<dbReference type="EMBL" id="CP144747">
    <property type="protein sequence ID" value="WVZ63954.1"/>
    <property type="molecule type" value="Genomic_DNA"/>
</dbReference>
<dbReference type="Proteomes" id="UP001341281">
    <property type="component" value="Chromosome 03"/>
</dbReference>
<evidence type="ECO:0000313" key="1">
    <source>
        <dbReference type="EMBL" id="WVZ63954.1"/>
    </source>
</evidence>
<keyword evidence="2" id="KW-1185">Reference proteome</keyword>
<accession>A0AAQ3T2G2</accession>
<name>A0AAQ3T2G2_PASNO</name>
<protein>
    <submittedName>
        <fullName evidence="1">Uncharacterized protein</fullName>
    </submittedName>
</protein>
<gene>
    <name evidence="1" type="ORF">U9M48_013543</name>
</gene>
<sequence length="14" mass="1549">MRLSAHPMLSVLHG</sequence>
<reference evidence="1 2" key="1">
    <citation type="submission" date="2024-02" db="EMBL/GenBank/DDBJ databases">
        <title>High-quality chromosome-scale genome assembly of Pensacola bahiagrass (Paspalum notatum Flugge var. saurae).</title>
        <authorList>
            <person name="Vega J.M."/>
            <person name="Podio M."/>
            <person name="Orjuela J."/>
            <person name="Siena L.A."/>
            <person name="Pessino S.C."/>
            <person name="Combes M.C."/>
            <person name="Mariac C."/>
            <person name="Albertini E."/>
            <person name="Pupilli F."/>
            <person name="Ortiz J.P.A."/>
            <person name="Leblanc O."/>
        </authorList>
    </citation>
    <scope>NUCLEOTIDE SEQUENCE [LARGE SCALE GENOMIC DNA]</scope>
    <source>
        <strain evidence="1">R1</strain>
        <tissue evidence="1">Leaf</tissue>
    </source>
</reference>
<organism evidence="1 2">
    <name type="scientific">Paspalum notatum var. saurae</name>
    <dbReference type="NCBI Taxonomy" id="547442"/>
    <lineage>
        <taxon>Eukaryota</taxon>
        <taxon>Viridiplantae</taxon>
        <taxon>Streptophyta</taxon>
        <taxon>Embryophyta</taxon>
        <taxon>Tracheophyta</taxon>
        <taxon>Spermatophyta</taxon>
        <taxon>Magnoliopsida</taxon>
        <taxon>Liliopsida</taxon>
        <taxon>Poales</taxon>
        <taxon>Poaceae</taxon>
        <taxon>PACMAD clade</taxon>
        <taxon>Panicoideae</taxon>
        <taxon>Andropogonodae</taxon>
        <taxon>Paspaleae</taxon>
        <taxon>Paspalinae</taxon>
        <taxon>Paspalum</taxon>
    </lineage>
</organism>